<accession>A0A2N1JDT7</accession>
<evidence type="ECO:0000313" key="5">
    <source>
        <dbReference type="Proteomes" id="UP000232875"/>
    </source>
</evidence>
<feature type="region of interest" description="Disordered" evidence="2">
    <location>
        <begin position="205"/>
        <end position="230"/>
    </location>
</feature>
<keyword evidence="5" id="KW-1185">Reference proteome</keyword>
<name>A0A2N1JDT7_9BASI</name>
<dbReference type="Gene3D" id="1.10.8.270">
    <property type="entry name" value="putative rabgap domain of human tbc1 domain family member 14 like domains"/>
    <property type="match status" value="1"/>
</dbReference>
<protein>
    <submittedName>
        <fullName evidence="4">Gyp7p</fullName>
    </submittedName>
</protein>
<dbReference type="OrthoDB" id="10264062at2759"/>
<sequence>MASAAPLWSEEDAYLHPTAYASENIAGCLYVYTNAHPPVATSISLAFHAHSANTSHAFQHRLCDIHAIQLHVPSSMRMVGSVVIHTDSDTPTTVFFHKDMYNGARPHAWGGMRLLDALRQYTELVPSTKQPQLYLVQPDSALRSAHTSPQYSDDLAAQPAPRSAPRSFAAWAHTTRLSVLAQFSHVTRGARQSGEALMAHPLVRRAAPASTEQSNAQAGPYMVSESSGTPATAGPLEFDAARVYLAKWAGQVAQEGERNRVEEHDALDNLDIDTLLGESAIPACPLVPTHATPLNGATWETLLKSGADTSTMAARIFHCGIAPDARAAVWPYLFGAIPMVRDEAARDAAWAEKERMYDALTAMWYSKPDAALSEAAAESKHRIWIDVLRADTKDPFFDAQVDHDAAQKRAETSGWQRLATEGHTRQPSAHLYALSELLLNFVLFAELYGEPYALPPVHGYVQGMSDLCLVCYAACAGDQPRAFWCFVGVMRSMGANYMSDQQGMCNELVTLQKLLAELCPTLYSFLHALDALNLFFCFRWILVLYKREFALPDVLRLWDAIFSAGWSSPGMDPQWPLCKHFELFVGLAILESHSKLILRHLRSFDEVLQYIHSLAHHMDVHVVLRRAEALVYRLRSRTSTPGTPLEEGLRALVFQ</sequence>
<evidence type="ECO:0000256" key="2">
    <source>
        <dbReference type="SAM" id="MobiDB-lite"/>
    </source>
</evidence>
<feature type="domain" description="Rab-GAP TBC" evidence="3">
    <location>
        <begin position="320"/>
        <end position="565"/>
    </location>
</feature>
<dbReference type="GeneID" id="80900850"/>
<dbReference type="PROSITE" id="PS50086">
    <property type="entry name" value="TBC_RABGAP"/>
    <property type="match status" value="1"/>
</dbReference>
<dbReference type="RefSeq" id="XP_056062166.1">
    <property type="nucleotide sequence ID" value="XM_056206191.1"/>
</dbReference>
<dbReference type="GO" id="GO:0005096">
    <property type="term" value="F:GTPase activator activity"/>
    <property type="evidence" value="ECO:0007669"/>
    <property type="project" value="UniProtKB-KW"/>
</dbReference>
<dbReference type="EMBL" id="KZ454988">
    <property type="protein sequence ID" value="PKI84703.1"/>
    <property type="molecule type" value="Genomic_DNA"/>
</dbReference>
<dbReference type="STRING" id="2020962.A0A2N1JDT7"/>
<dbReference type="AlphaFoldDB" id="A0A2N1JDT7"/>
<evidence type="ECO:0000259" key="3">
    <source>
        <dbReference type="PROSITE" id="PS50086"/>
    </source>
</evidence>
<reference evidence="4 5" key="1">
    <citation type="submission" date="2017-10" db="EMBL/GenBank/DDBJ databases">
        <title>A novel species of cold-tolerant Malassezia isolated from bats.</title>
        <authorList>
            <person name="Lorch J.M."/>
            <person name="Palmer J.M."/>
            <person name="Vanderwolf K.J."/>
            <person name="Schmidt K.Z."/>
            <person name="Verant M.L."/>
            <person name="Weller T.J."/>
            <person name="Blehert D.S."/>
        </authorList>
    </citation>
    <scope>NUCLEOTIDE SEQUENCE [LARGE SCALE GENOMIC DNA]</scope>
    <source>
        <strain evidence="4 5">NWHC:44797-103</strain>
    </source>
</reference>
<dbReference type="Gene3D" id="1.10.472.80">
    <property type="entry name" value="Ypt/Rab-GAP domain of gyp1p, domain 3"/>
    <property type="match status" value="1"/>
</dbReference>
<proteinExistence type="predicted"/>
<gene>
    <name evidence="4" type="primary">GYP7</name>
    <name evidence="4" type="ORF">MVES_001259</name>
</gene>
<dbReference type="Pfam" id="PF00566">
    <property type="entry name" value="RabGAP-TBC"/>
    <property type="match status" value="1"/>
</dbReference>
<dbReference type="Proteomes" id="UP000232875">
    <property type="component" value="Unassembled WGS sequence"/>
</dbReference>
<dbReference type="SUPFAM" id="SSF47923">
    <property type="entry name" value="Ypt/Rab-GAP domain of gyp1p"/>
    <property type="match status" value="2"/>
</dbReference>
<dbReference type="PANTHER" id="PTHR22957:SF502">
    <property type="entry name" value="SMALL G PROTEIN SIGNALING MODULATOR 2-RELATED"/>
    <property type="match status" value="1"/>
</dbReference>
<evidence type="ECO:0000256" key="1">
    <source>
        <dbReference type="ARBA" id="ARBA00022468"/>
    </source>
</evidence>
<evidence type="ECO:0000313" key="4">
    <source>
        <dbReference type="EMBL" id="PKI84703.1"/>
    </source>
</evidence>
<organism evidence="4 5">
    <name type="scientific">Malassezia vespertilionis</name>
    <dbReference type="NCBI Taxonomy" id="2020962"/>
    <lineage>
        <taxon>Eukaryota</taxon>
        <taxon>Fungi</taxon>
        <taxon>Dikarya</taxon>
        <taxon>Basidiomycota</taxon>
        <taxon>Ustilaginomycotina</taxon>
        <taxon>Malasseziomycetes</taxon>
        <taxon>Malasseziales</taxon>
        <taxon>Malasseziaceae</taxon>
        <taxon>Malassezia</taxon>
    </lineage>
</organism>
<dbReference type="InterPro" id="IPR035969">
    <property type="entry name" value="Rab-GAP_TBC_sf"/>
</dbReference>
<keyword evidence="1" id="KW-0343">GTPase activation</keyword>
<dbReference type="SMART" id="SM00164">
    <property type="entry name" value="TBC"/>
    <property type="match status" value="1"/>
</dbReference>
<dbReference type="PANTHER" id="PTHR22957">
    <property type="entry name" value="TBC1 DOMAIN FAMILY MEMBER GTPASE-ACTIVATING PROTEIN"/>
    <property type="match status" value="1"/>
</dbReference>
<dbReference type="InterPro" id="IPR000195">
    <property type="entry name" value="Rab-GAP-TBC_dom"/>
</dbReference>